<dbReference type="SUPFAM" id="SSF81321">
    <property type="entry name" value="Family A G protein-coupled receptor-like"/>
    <property type="match status" value="1"/>
</dbReference>
<gene>
    <name evidence="12" type="ORF">GSLYS_00001780001</name>
</gene>
<dbReference type="GO" id="GO:0004983">
    <property type="term" value="F:neuropeptide Y receptor activity"/>
    <property type="evidence" value="ECO:0007669"/>
    <property type="project" value="InterPro"/>
</dbReference>
<keyword evidence="3 9" id="KW-0812">Transmembrane</keyword>
<dbReference type="PANTHER" id="PTHR24235">
    <property type="entry name" value="NEUROPEPTIDE Y RECEPTOR"/>
    <property type="match status" value="1"/>
</dbReference>
<protein>
    <recommendedName>
        <fullName evidence="11">G-protein coupled receptors family 1 profile domain-containing protein</fullName>
    </recommendedName>
</protein>
<dbReference type="PANTHER" id="PTHR24235:SF29">
    <property type="entry name" value="GH23382P"/>
    <property type="match status" value="1"/>
</dbReference>
<evidence type="ECO:0000256" key="1">
    <source>
        <dbReference type="ARBA" id="ARBA00004141"/>
    </source>
</evidence>
<evidence type="ECO:0000259" key="11">
    <source>
        <dbReference type="PROSITE" id="PS50262"/>
    </source>
</evidence>
<proteinExistence type="inferred from homology"/>
<accession>A0AAV2H1W2</accession>
<dbReference type="InterPro" id="IPR000611">
    <property type="entry name" value="NPY_rcpt"/>
</dbReference>
<dbReference type="Pfam" id="PF00001">
    <property type="entry name" value="7tm_1"/>
    <property type="match status" value="1"/>
</dbReference>
<comment type="caution">
    <text evidence="12">The sequence shown here is derived from an EMBL/GenBank/DDBJ whole genome shotgun (WGS) entry which is preliminary data.</text>
</comment>
<evidence type="ECO:0000256" key="2">
    <source>
        <dbReference type="ARBA" id="ARBA00010663"/>
    </source>
</evidence>
<dbReference type="PROSITE" id="PS50262">
    <property type="entry name" value="G_PROTEIN_RECEP_F1_2"/>
    <property type="match status" value="1"/>
</dbReference>
<evidence type="ECO:0000256" key="9">
    <source>
        <dbReference type="RuleBase" id="RU000688"/>
    </source>
</evidence>
<reference evidence="12 13" key="1">
    <citation type="submission" date="2024-04" db="EMBL/GenBank/DDBJ databases">
        <authorList>
            <consortium name="Genoscope - CEA"/>
            <person name="William W."/>
        </authorList>
    </citation>
    <scope>NUCLEOTIDE SEQUENCE [LARGE SCALE GENOMIC DNA]</scope>
</reference>
<feature type="transmembrane region" description="Helical" evidence="10">
    <location>
        <begin position="115"/>
        <end position="141"/>
    </location>
</feature>
<feature type="transmembrane region" description="Helical" evidence="10">
    <location>
        <begin position="49"/>
        <end position="73"/>
    </location>
</feature>
<feature type="transmembrane region" description="Helical" evidence="10">
    <location>
        <begin position="213"/>
        <end position="234"/>
    </location>
</feature>
<organism evidence="12 13">
    <name type="scientific">Lymnaea stagnalis</name>
    <name type="common">Great pond snail</name>
    <name type="synonym">Helix stagnalis</name>
    <dbReference type="NCBI Taxonomy" id="6523"/>
    <lineage>
        <taxon>Eukaryota</taxon>
        <taxon>Metazoa</taxon>
        <taxon>Spiralia</taxon>
        <taxon>Lophotrochozoa</taxon>
        <taxon>Mollusca</taxon>
        <taxon>Gastropoda</taxon>
        <taxon>Heterobranchia</taxon>
        <taxon>Euthyneura</taxon>
        <taxon>Panpulmonata</taxon>
        <taxon>Hygrophila</taxon>
        <taxon>Lymnaeoidea</taxon>
        <taxon>Lymnaeidae</taxon>
        <taxon>Lymnaea</taxon>
    </lineage>
</organism>
<feature type="domain" description="G-protein coupled receptors family 1 profile" evidence="11">
    <location>
        <begin position="64"/>
        <end position="316"/>
    </location>
</feature>
<keyword evidence="13" id="KW-1185">Reference proteome</keyword>
<keyword evidence="8 9" id="KW-0807">Transducer</keyword>
<dbReference type="Proteomes" id="UP001497497">
    <property type="component" value="Unassembled WGS sequence"/>
</dbReference>
<dbReference type="AlphaFoldDB" id="A0AAV2H1W2"/>
<dbReference type="InterPro" id="IPR000276">
    <property type="entry name" value="GPCR_Rhodpsn"/>
</dbReference>
<sequence>MSVLLEQDAYDSSSNVTMEDLLATLNGTENYEAWRSDWTVFAENKWQTIVITLYAVVIIFGFFANLLVVVVIIRYKQLHTVTNIFICYLAIADVALCVFNLPLQLHYQLSNNWMFGRVLCYVALPTFGVPLFSSSLSILMIAVDRYMLIVYPFKKRMTNMQAIITVVVIIICTVALSTPLIVYLDYVEFVHPLMREQKAYCSEQWPSFLDKQIYSVSIFLLQFVIPICLTSFFYKHICHVLRNRPVKKHDTRRNQRTNRILIAVVLTFTVCWLPWNLFALTAEFSHVVVKGKYFTFIDLMLKVFAMSSACINPFLYGWLNDNFKKELGKLFGYRLCCGASGRRGGVSYSRTTDINNGNTLKSEMCLKDKPEMSVV</sequence>
<dbReference type="CDD" id="cd15203">
    <property type="entry name" value="7tmA_NPYR-like"/>
    <property type="match status" value="1"/>
</dbReference>
<evidence type="ECO:0000256" key="4">
    <source>
        <dbReference type="ARBA" id="ARBA00022989"/>
    </source>
</evidence>
<comment type="similarity">
    <text evidence="2 9">Belongs to the G-protein coupled receptor 1 family.</text>
</comment>
<name>A0AAV2H1W2_LYMST</name>
<dbReference type="InterPro" id="IPR017452">
    <property type="entry name" value="GPCR_Rhodpsn_7TM"/>
</dbReference>
<dbReference type="PRINTS" id="PR00237">
    <property type="entry name" value="GPCRRHODOPSN"/>
</dbReference>
<dbReference type="EMBL" id="CAXITT010000020">
    <property type="protein sequence ID" value="CAL1527610.1"/>
    <property type="molecule type" value="Genomic_DNA"/>
</dbReference>
<feature type="transmembrane region" description="Helical" evidence="10">
    <location>
        <begin position="260"/>
        <end position="279"/>
    </location>
</feature>
<dbReference type="GO" id="GO:0016020">
    <property type="term" value="C:membrane"/>
    <property type="evidence" value="ECO:0007669"/>
    <property type="project" value="UniProtKB-SubCell"/>
</dbReference>
<keyword evidence="6 10" id="KW-0472">Membrane</keyword>
<keyword evidence="4 10" id="KW-1133">Transmembrane helix</keyword>
<dbReference type="PRINTS" id="PR01012">
    <property type="entry name" value="NRPEPTIDEYR"/>
</dbReference>
<dbReference type="PROSITE" id="PS00237">
    <property type="entry name" value="G_PROTEIN_RECEP_F1_1"/>
    <property type="match status" value="1"/>
</dbReference>
<feature type="transmembrane region" description="Helical" evidence="10">
    <location>
        <begin position="162"/>
        <end position="184"/>
    </location>
</feature>
<comment type="subcellular location">
    <subcellularLocation>
        <location evidence="1">Membrane</location>
        <topology evidence="1">Multi-pass membrane protein</topology>
    </subcellularLocation>
</comment>
<feature type="transmembrane region" description="Helical" evidence="10">
    <location>
        <begin position="299"/>
        <end position="319"/>
    </location>
</feature>
<dbReference type="Gene3D" id="1.20.1070.10">
    <property type="entry name" value="Rhodopsin 7-helix transmembrane proteins"/>
    <property type="match status" value="1"/>
</dbReference>
<keyword evidence="7 9" id="KW-0675">Receptor</keyword>
<evidence type="ECO:0000256" key="3">
    <source>
        <dbReference type="ARBA" id="ARBA00022692"/>
    </source>
</evidence>
<evidence type="ECO:0000313" key="12">
    <source>
        <dbReference type="EMBL" id="CAL1527610.1"/>
    </source>
</evidence>
<evidence type="ECO:0000256" key="6">
    <source>
        <dbReference type="ARBA" id="ARBA00023136"/>
    </source>
</evidence>
<evidence type="ECO:0000313" key="13">
    <source>
        <dbReference type="Proteomes" id="UP001497497"/>
    </source>
</evidence>
<feature type="transmembrane region" description="Helical" evidence="10">
    <location>
        <begin position="85"/>
        <end position="103"/>
    </location>
</feature>
<evidence type="ECO:0000256" key="7">
    <source>
        <dbReference type="ARBA" id="ARBA00023170"/>
    </source>
</evidence>
<dbReference type="SMART" id="SM01381">
    <property type="entry name" value="7TM_GPCR_Srsx"/>
    <property type="match status" value="1"/>
</dbReference>
<evidence type="ECO:0000256" key="5">
    <source>
        <dbReference type="ARBA" id="ARBA00023040"/>
    </source>
</evidence>
<evidence type="ECO:0000256" key="10">
    <source>
        <dbReference type="SAM" id="Phobius"/>
    </source>
</evidence>
<keyword evidence="5 9" id="KW-0297">G-protein coupled receptor</keyword>
<evidence type="ECO:0000256" key="8">
    <source>
        <dbReference type="ARBA" id="ARBA00023224"/>
    </source>
</evidence>